<dbReference type="Proteomes" id="UP001176940">
    <property type="component" value="Unassembled WGS sequence"/>
</dbReference>
<dbReference type="EMBL" id="CAUEEQ010022625">
    <property type="protein sequence ID" value="CAJ0944563.1"/>
    <property type="molecule type" value="Genomic_DNA"/>
</dbReference>
<accession>A0ABN9LPZ6</accession>
<reference evidence="2" key="1">
    <citation type="submission" date="2023-07" db="EMBL/GenBank/DDBJ databases">
        <authorList>
            <person name="Stuckert A."/>
        </authorList>
    </citation>
    <scope>NUCLEOTIDE SEQUENCE</scope>
</reference>
<evidence type="ECO:0000313" key="3">
    <source>
        <dbReference type="Proteomes" id="UP001176940"/>
    </source>
</evidence>
<evidence type="ECO:0000313" key="2">
    <source>
        <dbReference type="EMBL" id="CAJ0944563.1"/>
    </source>
</evidence>
<feature type="compositionally biased region" description="Polar residues" evidence="1">
    <location>
        <begin position="189"/>
        <end position="199"/>
    </location>
</feature>
<gene>
    <name evidence="2" type="ORF">RIMI_LOCUS10466079</name>
</gene>
<organism evidence="2 3">
    <name type="scientific">Ranitomeya imitator</name>
    <name type="common">mimic poison frog</name>
    <dbReference type="NCBI Taxonomy" id="111125"/>
    <lineage>
        <taxon>Eukaryota</taxon>
        <taxon>Metazoa</taxon>
        <taxon>Chordata</taxon>
        <taxon>Craniata</taxon>
        <taxon>Vertebrata</taxon>
        <taxon>Euteleostomi</taxon>
        <taxon>Amphibia</taxon>
        <taxon>Batrachia</taxon>
        <taxon>Anura</taxon>
        <taxon>Neobatrachia</taxon>
        <taxon>Hyloidea</taxon>
        <taxon>Dendrobatidae</taxon>
        <taxon>Dendrobatinae</taxon>
        <taxon>Ranitomeya</taxon>
    </lineage>
</organism>
<keyword evidence="3" id="KW-1185">Reference proteome</keyword>
<name>A0ABN9LPZ6_9NEOB</name>
<proteinExistence type="predicted"/>
<feature type="region of interest" description="Disordered" evidence="1">
    <location>
        <begin position="181"/>
        <end position="201"/>
    </location>
</feature>
<comment type="caution">
    <text evidence="2">The sequence shown here is derived from an EMBL/GenBank/DDBJ whole genome shotgun (WGS) entry which is preliminary data.</text>
</comment>
<protein>
    <submittedName>
        <fullName evidence="2">Uncharacterized protein</fullName>
    </submittedName>
</protein>
<sequence length="279" mass="31151">MFSETDKQRVNGLTDIEKTTGTKDYVQDYHAHSAGDKILDMYIAKASFTASIVTVIHLVNAVVDTVENEGYHWDTSDWMPSVQLPDIQEYPHYEVVEEPVPQYTDPNAIDTDYYPGGYDIESDFPPPPEDFPLPDELPPLPPEFAEQFDSMQPPREMVTIGSLGSSTKSSQRFNLNKYLPHHQYPVSKSEPQSTTSGDGNSYREPYAASYILGYGRDFPVPMVDNMSMSGYTSAASCTDVSACCEMESEAMISDYESGDDGHFQDVTIPPLDSQHHTQV</sequence>
<evidence type="ECO:0000256" key="1">
    <source>
        <dbReference type="SAM" id="MobiDB-lite"/>
    </source>
</evidence>
<feature type="region of interest" description="Disordered" evidence="1">
    <location>
        <begin position="255"/>
        <end position="279"/>
    </location>
</feature>